<organism evidence="1 2">
    <name type="scientific">Ixodes persulcatus</name>
    <name type="common">Taiga tick</name>
    <dbReference type="NCBI Taxonomy" id="34615"/>
    <lineage>
        <taxon>Eukaryota</taxon>
        <taxon>Metazoa</taxon>
        <taxon>Ecdysozoa</taxon>
        <taxon>Arthropoda</taxon>
        <taxon>Chelicerata</taxon>
        <taxon>Arachnida</taxon>
        <taxon>Acari</taxon>
        <taxon>Parasitiformes</taxon>
        <taxon>Ixodida</taxon>
        <taxon>Ixodoidea</taxon>
        <taxon>Ixodidae</taxon>
        <taxon>Ixodinae</taxon>
        <taxon>Ixodes</taxon>
    </lineage>
</organism>
<dbReference type="Proteomes" id="UP000805193">
    <property type="component" value="Unassembled WGS sequence"/>
</dbReference>
<dbReference type="EMBL" id="JABSTQ010009523">
    <property type="protein sequence ID" value="KAG0428441.1"/>
    <property type="molecule type" value="Genomic_DNA"/>
</dbReference>
<keyword evidence="2" id="KW-1185">Reference proteome</keyword>
<evidence type="ECO:0000313" key="2">
    <source>
        <dbReference type="Proteomes" id="UP000805193"/>
    </source>
</evidence>
<name>A0AC60Q668_IXOPE</name>
<protein>
    <submittedName>
        <fullName evidence="1">Uncharacterized protein</fullName>
    </submittedName>
</protein>
<reference evidence="1 2" key="1">
    <citation type="journal article" date="2020" name="Cell">
        <title>Large-Scale Comparative Analyses of Tick Genomes Elucidate Their Genetic Diversity and Vector Capacities.</title>
        <authorList>
            <consortium name="Tick Genome and Microbiome Consortium (TIGMIC)"/>
            <person name="Jia N."/>
            <person name="Wang J."/>
            <person name="Shi W."/>
            <person name="Du L."/>
            <person name="Sun Y."/>
            <person name="Zhan W."/>
            <person name="Jiang J.F."/>
            <person name="Wang Q."/>
            <person name="Zhang B."/>
            <person name="Ji P."/>
            <person name="Bell-Sakyi L."/>
            <person name="Cui X.M."/>
            <person name="Yuan T.T."/>
            <person name="Jiang B.G."/>
            <person name="Yang W.F."/>
            <person name="Lam T.T."/>
            <person name="Chang Q.C."/>
            <person name="Ding S.J."/>
            <person name="Wang X.J."/>
            <person name="Zhu J.G."/>
            <person name="Ruan X.D."/>
            <person name="Zhao L."/>
            <person name="Wei J.T."/>
            <person name="Ye R.Z."/>
            <person name="Que T.C."/>
            <person name="Du C.H."/>
            <person name="Zhou Y.H."/>
            <person name="Cheng J.X."/>
            <person name="Dai P.F."/>
            <person name="Guo W.B."/>
            <person name="Han X.H."/>
            <person name="Huang E.J."/>
            <person name="Li L.F."/>
            <person name="Wei W."/>
            <person name="Gao Y.C."/>
            <person name="Liu J.Z."/>
            <person name="Shao H.Z."/>
            <person name="Wang X."/>
            <person name="Wang C.C."/>
            <person name="Yang T.C."/>
            <person name="Huo Q.B."/>
            <person name="Li W."/>
            <person name="Chen H.Y."/>
            <person name="Chen S.E."/>
            <person name="Zhou L.G."/>
            <person name="Ni X.B."/>
            <person name="Tian J.H."/>
            <person name="Sheng Y."/>
            <person name="Liu T."/>
            <person name="Pan Y.S."/>
            <person name="Xia L.Y."/>
            <person name="Li J."/>
            <person name="Zhao F."/>
            <person name="Cao W.C."/>
        </authorList>
    </citation>
    <scope>NUCLEOTIDE SEQUENCE [LARGE SCALE GENOMIC DNA]</scope>
    <source>
        <strain evidence="1">Iper-2018</strain>
    </source>
</reference>
<comment type="caution">
    <text evidence="1">The sequence shown here is derived from an EMBL/GenBank/DDBJ whole genome shotgun (WGS) entry which is preliminary data.</text>
</comment>
<accession>A0AC60Q668</accession>
<sequence length="358" mass="39698">MDFVYSSGARLTKQLQDHCEGYDRFFSWVSYIADPPRFAVGIYPIAFSLHHPLGIRILLAASCSEFINVTIKWILNEHRPFWYVKAHKELGVQLAQTPQTCETGPGSPSGHVMVSAAVLFTVIWYATRDKDVRVMRRRRRIWYIIWPTYFLYLGIVGASRVYIGAHFPHQIVLGLLVGFANGYLMTFLDVDAWKMGQYATVSGVISITCASIYFGLMALGIDPHESAKLALGACDDPAYVNVNTNPLYGMMRNLACPLGLGYALSRPNAAKILEGAKRSPVWARLLAGFGGVAVGKIILSLPKPKNEVLLHAGAAVQFFIFSFAVGYGIPYVLYRSYRQVNPPLAAPRKESFSTSSSE</sequence>
<proteinExistence type="predicted"/>
<gene>
    <name evidence="1" type="ORF">HPB47_024573</name>
</gene>
<evidence type="ECO:0000313" key="1">
    <source>
        <dbReference type="EMBL" id="KAG0428441.1"/>
    </source>
</evidence>